<keyword evidence="1" id="KW-0812">Transmembrane</keyword>
<name>A0A4P8XF65_9BACL</name>
<dbReference type="AlphaFoldDB" id="A0A4P8XF65"/>
<keyword evidence="1" id="KW-0472">Membrane</keyword>
<evidence type="ECO:0000256" key="1">
    <source>
        <dbReference type="SAM" id="Phobius"/>
    </source>
</evidence>
<sequence length="46" mass="5130">MYINTVTLLKNIKKGEETINQTGTGSVLMALIIFGIVFLIQTSTWK</sequence>
<dbReference type="Proteomes" id="UP000300879">
    <property type="component" value="Chromosome"/>
</dbReference>
<accession>A0A4P8XF65</accession>
<protein>
    <submittedName>
        <fullName evidence="2">Uncharacterized protein</fullName>
    </submittedName>
</protein>
<gene>
    <name evidence="2" type="ORF">E6C60_0259</name>
</gene>
<evidence type="ECO:0000313" key="3">
    <source>
        <dbReference type="Proteomes" id="UP000300879"/>
    </source>
</evidence>
<dbReference type="KEGG" id="palo:E6C60_0259"/>
<proteinExistence type="predicted"/>
<keyword evidence="3" id="KW-1185">Reference proteome</keyword>
<feature type="transmembrane region" description="Helical" evidence="1">
    <location>
        <begin position="20"/>
        <end position="40"/>
    </location>
</feature>
<reference evidence="2 3" key="1">
    <citation type="submission" date="2019-05" db="EMBL/GenBank/DDBJ databases">
        <authorList>
            <person name="Chen C."/>
        </authorList>
    </citation>
    <scope>NUCLEOTIDE SEQUENCE [LARGE SCALE GENOMIC DNA]</scope>
    <source>
        <strain evidence="2 3">HB172198</strain>
    </source>
</reference>
<organism evidence="2 3">
    <name type="scientific">Paenibacillus algicola</name>
    <dbReference type="NCBI Taxonomy" id="2565926"/>
    <lineage>
        <taxon>Bacteria</taxon>
        <taxon>Bacillati</taxon>
        <taxon>Bacillota</taxon>
        <taxon>Bacilli</taxon>
        <taxon>Bacillales</taxon>
        <taxon>Paenibacillaceae</taxon>
        <taxon>Paenibacillus</taxon>
    </lineage>
</organism>
<dbReference type="EMBL" id="CP040396">
    <property type="protein sequence ID" value="QCT00985.1"/>
    <property type="molecule type" value="Genomic_DNA"/>
</dbReference>
<evidence type="ECO:0000313" key="2">
    <source>
        <dbReference type="EMBL" id="QCT00985.1"/>
    </source>
</evidence>
<keyword evidence="1" id="KW-1133">Transmembrane helix</keyword>